<evidence type="ECO:0000256" key="2">
    <source>
        <dbReference type="ARBA" id="ARBA00022500"/>
    </source>
</evidence>
<dbReference type="RefSeq" id="WP_089882188.1">
    <property type="nucleotide sequence ID" value="NZ_FNPF01000005.1"/>
</dbReference>
<keyword evidence="4" id="KW-0807">Transducer</keyword>
<dbReference type="InterPro" id="IPR004089">
    <property type="entry name" value="MCPsignal_dom"/>
</dbReference>
<feature type="domain" description="HAMP" evidence="8">
    <location>
        <begin position="196"/>
        <end position="249"/>
    </location>
</feature>
<evidence type="ECO:0000256" key="4">
    <source>
        <dbReference type="PROSITE-ProRule" id="PRU00284"/>
    </source>
</evidence>
<gene>
    <name evidence="9" type="ORF">SAMN05444340_105144</name>
</gene>
<dbReference type="AlphaFoldDB" id="A0A1H3IMV4"/>
<organism evidence="9 10">
    <name type="scientific">Citreimonas salinaria</name>
    <dbReference type="NCBI Taxonomy" id="321339"/>
    <lineage>
        <taxon>Bacteria</taxon>
        <taxon>Pseudomonadati</taxon>
        <taxon>Pseudomonadota</taxon>
        <taxon>Alphaproteobacteria</taxon>
        <taxon>Rhodobacterales</taxon>
        <taxon>Roseobacteraceae</taxon>
        <taxon>Citreimonas</taxon>
    </lineage>
</organism>
<dbReference type="Proteomes" id="UP000199286">
    <property type="component" value="Unassembled WGS sequence"/>
</dbReference>
<evidence type="ECO:0000256" key="6">
    <source>
        <dbReference type="SAM" id="Phobius"/>
    </source>
</evidence>
<feature type="transmembrane region" description="Helical" evidence="6">
    <location>
        <begin position="173"/>
        <end position="194"/>
    </location>
</feature>
<sequence length="592" mass="62087">MMPSTKDAMFNVRSVFVKCAALMALTTIVVAGGMAWVAFSTVQNRAHAAIVKQADQLVPPYTNALVTPMRFGVEEKIVQTVQEALDAAHESGLAALAIGADGVVIGMAGDETAHAELTTLARQSLSERGPARGDNGLLLAVPIRPDAGAEPMGVLAMAMRADVAQPMIRRDKALIAAVAAGLFVVMMALTLWALRRVLGKPLTELRGAVARIGAGDYNTEMPLTGHADELGAMARDLEGMIAMLRKGRAADEIRRREAEAQVKVVASLGDGLDALAHGILTKRLSDAFPQEYEALRQNFNRAIDSLHDVIAAVTGNTQSISRNAEEIAEAADELSGRTETQAATLEQSAAALDQLLASVRSAASNATEADRAVGFAREKAARNDEIMRAAMSAMGAIEKSSDKIADIITVIDDIAFQTNLLALNAGVEAARAGESGKGFAVVASEVRTLAQRSSEAAHQIKDLILGSSVQVKKGAQLVEEAGTALGAVVEQIGEISNLMSGIAAGAAEQSQGLNEINTGVGDLDKVTQQNAAMVQSSATTAHRLRSEAGTMTQLVSRFQIDRSRIRSAEEGTWQAEAAASAPPSVSQRRQAG</sequence>
<reference evidence="9 10" key="1">
    <citation type="submission" date="2016-10" db="EMBL/GenBank/DDBJ databases">
        <authorList>
            <person name="de Groot N.N."/>
        </authorList>
    </citation>
    <scope>NUCLEOTIDE SEQUENCE [LARGE SCALE GENOMIC DNA]</scope>
    <source>
        <strain evidence="9 10">DSM 26880</strain>
    </source>
</reference>
<dbReference type="SMART" id="SM00304">
    <property type="entry name" value="HAMP"/>
    <property type="match status" value="3"/>
</dbReference>
<evidence type="ECO:0000259" key="8">
    <source>
        <dbReference type="PROSITE" id="PS50885"/>
    </source>
</evidence>
<dbReference type="Pfam" id="PF00015">
    <property type="entry name" value="MCPsignal"/>
    <property type="match status" value="1"/>
</dbReference>
<dbReference type="Pfam" id="PF00672">
    <property type="entry name" value="HAMP"/>
    <property type="match status" value="1"/>
</dbReference>
<dbReference type="SMART" id="SM00283">
    <property type="entry name" value="MA"/>
    <property type="match status" value="1"/>
</dbReference>
<dbReference type="InterPro" id="IPR003660">
    <property type="entry name" value="HAMP_dom"/>
</dbReference>
<dbReference type="InterPro" id="IPR051310">
    <property type="entry name" value="MCP_chemotaxis"/>
</dbReference>
<dbReference type="GO" id="GO:0007165">
    <property type="term" value="P:signal transduction"/>
    <property type="evidence" value="ECO:0007669"/>
    <property type="project" value="UniProtKB-KW"/>
</dbReference>
<feature type="domain" description="Methyl-accepting transducer" evidence="7">
    <location>
        <begin position="316"/>
        <end position="545"/>
    </location>
</feature>
<dbReference type="GO" id="GO:0016020">
    <property type="term" value="C:membrane"/>
    <property type="evidence" value="ECO:0007669"/>
    <property type="project" value="UniProtKB-SubCell"/>
</dbReference>
<dbReference type="SUPFAM" id="SSF58104">
    <property type="entry name" value="Methyl-accepting chemotaxis protein (MCP) signaling domain"/>
    <property type="match status" value="1"/>
</dbReference>
<dbReference type="Gene3D" id="6.10.340.10">
    <property type="match status" value="1"/>
</dbReference>
<dbReference type="Gene3D" id="1.10.287.950">
    <property type="entry name" value="Methyl-accepting chemotaxis protein"/>
    <property type="match status" value="1"/>
</dbReference>
<dbReference type="STRING" id="321339.SAMN05444340_105144"/>
<keyword evidence="2" id="KW-0145">Chemotaxis</keyword>
<dbReference type="FunFam" id="1.10.287.950:FF:000001">
    <property type="entry name" value="Methyl-accepting chemotaxis sensory transducer"/>
    <property type="match status" value="1"/>
</dbReference>
<dbReference type="GO" id="GO:0004888">
    <property type="term" value="F:transmembrane signaling receptor activity"/>
    <property type="evidence" value="ECO:0007669"/>
    <property type="project" value="InterPro"/>
</dbReference>
<dbReference type="PROSITE" id="PS50111">
    <property type="entry name" value="CHEMOTAXIS_TRANSDUC_2"/>
    <property type="match status" value="1"/>
</dbReference>
<evidence type="ECO:0000256" key="1">
    <source>
        <dbReference type="ARBA" id="ARBA00004370"/>
    </source>
</evidence>
<evidence type="ECO:0000256" key="5">
    <source>
        <dbReference type="SAM" id="MobiDB-lite"/>
    </source>
</evidence>
<accession>A0A1H3IMV4</accession>
<dbReference type="CDD" id="cd06225">
    <property type="entry name" value="HAMP"/>
    <property type="match status" value="1"/>
</dbReference>
<feature type="domain" description="HAMP" evidence="8">
    <location>
        <begin position="259"/>
        <end position="311"/>
    </location>
</feature>
<dbReference type="OrthoDB" id="8482111at2"/>
<protein>
    <submittedName>
        <fullName evidence="9">Methyl-accepting chemotaxis protein</fullName>
    </submittedName>
</protein>
<evidence type="ECO:0000256" key="3">
    <source>
        <dbReference type="ARBA" id="ARBA00029447"/>
    </source>
</evidence>
<feature type="region of interest" description="Disordered" evidence="5">
    <location>
        <begin position="569"/>
        <end position="592"/>
    </location>
</feature>
<evidence type="ECO:0000313" key="10">
    <source>
        <dbReference type="Proteomes" id="UP000199286"/>
    </source>
</evidence>
<name>A0A1H3IMV4_9RHOB</name>
<feature type="compositionally biased region" description="Low complexity" evidence="5">
    <location>
        <begin position="575"/>
        <end position="584"/>
    </location>
</feature>
<keyword evidence="6" id="KW-1133">Transmembrane helix</keyword>
<dbReference type="PRINTS" id="PR00260">
    <property type="entry name" value="CHEMTRNSDUCR"/>
</dbReference>
<comment type="similarity">
    <text evidence="3">Belongs to the methyl-accepting chemotaxis (MCP) protein family.</text>
</comment>
<dbReference type="PANTHER" id="PTHR43531:SF11">
    <property type="entry name" value="METHYL-ACCEPTING CHEMOTAXIS PROTEIN 3"/>
    <property type="match status" value="1"/>
</dbReference>
<keyword evidence="6" id="KW-0812">Transmembrane</keyword>
<proteinExistence type="inferred from homology"/>
<dbReference type="GO" id="GO:0006935">
    <property type="term" value="P:chemotaxis"/>
    <property type="evidence" value="ECO:0007669"/>
    <property type="project" value="UniProtKB-KW"/>
</dbReference>
<dbReference type="CDD" id="cd11386">
    <property type="entry name" value="MCP_signal"/>
    <property type="match status" value="1"/>
</dbReference>
<dbReference type="EMBL" id="FNPF01000005">
    <property type="protein sequence ID" value="SDY28619.1"/>
    <property type="molecule type" value="Genomic_DNA"/>
</dbReference>
<dbReference type="PANTHER" id="PTHR43531">
    <property type="entry name" value="PROTEIN ICFG"/>
    <property type="match status" value="1"/>
</dbReference>
<dbReference type="SUPFAM" id="SSF158472">
    <property type="entry name" value="HAMP domain-like"/>
    <property type="match status" value="1"/>
</dbReference>
<dbReference type="PROSITE" id="PS50885">
    <property type="entry name" value="HAMP"/>
    <property type="match status" value="2"/>
</dbReference>
<evidence type="ECO:0000259" key="7">
    <source>
        <dbReference type="PROSITE" id="PS50111"/>
    </source>
</evidence>
<evidence type="ECO:0000313" key="9">
    <source>
        <dbReference type="EMBL" id="SDY28619.1"/>
    </source>
</evidence>
<keyword evidence="6" id="KW-0472">Membrane</keyword>
<keyword evidence="10" id="KW-1185">Reference proteome</keyword>
<comment type="subcellular location">
    <subcellularLocation>
        <location evidence="1">Membrane</location>
    </subcellularLocation>
</comment>
<dbReference type="InterPro" id="IPR004090">
    <property type="entry name" value="Chemotax_Me-accpt_rcpt"/>
</dbReference>